<dbReference type="RefSeq" id="WP_034222900.1">
    <property type="nucleotide sequence ID" value="NZ_AVCJ01000012.1"/>
</dbReference>
<dbReference type="PATRIC" id="fig|1121014.3.peg.1399"/>
<reference evidence="3 4" key="2">
    <citation type="journal article" date="2015" name="Stand. Genomic Sci.">
        <title>High quality draft genomic sequence of Arenimonas donghaensis DSM 18148(T).</title>
        <authorList>
            <person name="Chen F."/>
            <person name="Wang H."/>
            <person name="Cao Y."/>
            <person name="Li X."/>
            <person name="Wang G."/>
        </authorList>
    </citation>
    <scope>NUCLEOTIDE SEQUENCE [LARGE SCALE GENOMIC DNA]</scope>
    <source>
        <strain evidence="3 4">HO3-R19</strain>
    </source>
</reference>
<sequence length="565" mass="62007">MIRRLGTLAVLCLSCILGAPEVAAQTVHRCDRMPALSSVGYGVGTASGECYLWPGSSREIRLYYPREWGTPLAGDNNDRLAEIFATVRDSLATYTRSGLMTPPVTDRISIAYTTNIVPPRPDDEEGLITAAVTNSNNRRDGSCAILLVHDGLPGGTAMQFTVAHEVFHCVQINSYGQAYEDGGYWWQEGSAEFAANLVYPTYDDEHFSALQYVQDHAVFDQGLGYPATIFFQSLSNKVGTRMLAKILRRMPDTRDAGVQYTLLAGITGFDQHFHEFTREFVDRNVTDTSGGTMAQPNPRYRPRLRVEGDRDLELEVTAYEVGAAEITLAAGKKYSIANTASEELPWVSYKEEGADWQRFPPTTGFEVKRSCDGPVTVRFAMSAVSDQPDFFTMPVHVRAEDCDEPPPDCVARNRLPRCVIGEWNVGLDDLGGERGSYDQFKYHVIVHPDGKYEETLEQSNSATGPRFNGPGPGSVTMQSAVSASSKGWVCRVGDKGLRFIGTQTITHSQKMNSPSGDKTNSRSYPASAVTTDTGFACGTGSTTRPPFAHPANINILQERARRLGL</sequence>
<name>A0A087MIK8_9GAMM</name>
<gene>
    <name evidence="3" type="ORF">N788_03625</name>
</gene>
<feature type="chain" id="PRO_5001826402" description="DUF4157 domain-containing protein" evidence="2">
    <location>
        <begin position="25"/>
        <end position="565"/>
    </location>
</feature>
<organism evidence="3 4">
    <name type="scientific">Arenimonas donghaensis DSM 18148 = HO3-R19</name>
    <dbReference type="NCBI Taxonomy" id="1121014"/>
    <lineage>
        <taxon>Bacteria</taxon>
        <taxon>Pseudomonadati</taxon>
        <taxon>Pseudomonadota</taxon>
        <taxon>Gammaproteobacteria</taxon>
        <taxon>Lysobacterales</taxon>
        <taxon>Lysobacteraceae</taxon>
        <taxon>Arenimonas</taxon>
    </lineage>
</organism>
<comment type="caution">
    <text evidence="3">The sequence shown here is derived from an EMBL/GenBank/DDBJ whole genome shotgun (WGS) entry which is preliminary data.</text>
</comment>
<dbReference type="InterPro" id="IPR045690">
    <property type="entry name" value="DUF6055"/>
</dbReference>
<feature type="region of interest" description="Disordered" evidence="1">
    <location>
        <begin position="505"/>
        <end position="526"/>
    </location>
</feature>
<dbReference type="Pfam" id="PF19527">
    <property type="entry name" value="DUF6055"/>
    <property type="match status" value="1"/>
</dbReference>
<feature type="signal peptide" evidence="2">
    <location>
        <begin position="1"/>
        <end position="24"/>
    </location>
</feature>
<reference evidence="4" key="1">
    <citation type="submission" date="2013-08" db="EMBL/GenBank/DDBJ databases">
        <title>Genome sequencing of Arenimonas donghaensis.</title>
        <authorList>
            <person name="Chen F."/>
            <person name="Wang G."/>
        </authorList>
    </citation>
    <scope>NUCLEOTIDE SEQUENCE [LARGE SCALE GENOMIC DNA]</scope>
    <source>
        <strain evidence="4">HO3-R19</strain>
    </source>
</reference>
<keyword evidence="4" id="KW-1185">Reference proteome</keyword>
<accession>A0A087MIK8</accession>
<dbReference type="OrthoDB" id="6188330at2"/>
<dbReference type="EMBL" id="AVCJ01000012">
    <property type="protein sequence ID" value="KFL36711.1"/>
    <property type="molecule type" value="Genomic_DNA"/>
</dbReference>
<evidence type="ECO:0008006" key="5">
    <source>
        <dbReference type="Google" id="ProtNLM"/>
    </source>
</evidence>
<keyword evidence="2" id="KW-0732">Signal</keyword>
<evidence type="ECO:0000313" key="3">
    <source>
        <dbReference type="EMBL" id="KFL36711.1"/>
    </source>
</evidence>
<protein>
    <recommendedName>
        <fullName evidence="5">DUF4157 domain-containing protein</fullName>
    </recommendedName>
</protein>
<dbReference type="Proteomes" id="UP000029085">
    <property type="component" value="Unassembled WGS sequence"/>
</dbReference>
<evidence type="ECO:0000256" key="2">
    <source>
        <dbReference type="SAM" id="SignalP"/>
    </source>
</evidence>
<evidence type="ECO:0000313" key="4">
    <source>
        <dbReference type="Proteomes" id="UP000029085"/>
    </source>
</evidence>
<proteinExistence type="predicted"/>
<evidence type="ECO:0000256" key="1">
    <source>
        <dbReference type="SAM" id="MobiDB-lite"/>
    </source>
</evidence>
<dbReference type="AlphaFoldDB" id="A0A087MIK8"/>